<dbReference type="Gene3D" id="1.25.40.340">
    <property type="match status" value="1"/>
</dbReference>
<dbReference type="Pfam" id="PF21645">
    <property type="entry name" value="FakA-like_M"/>
    <property type="match status" value="1"/>
</dbReference>
<organism evidence="3 4">
    <name type="scientific">Thiospirochaeta perfilievii</name>
    <dbReference type="NCBI Taxonomy" id="252967"/>
    <lineage>
        <taxon>Bacteria</taxon>
        <taxon>Pseudomonadati</taxon>
        <taxon>Spirochaetota</taxon>
        <taxon>Spirochaetia</taxon>
        <taxon>Spirochaetales</taxon>
        <taxon>Spirochaetaceae</taxon>
        <taxon>Thiospirochaeta</taxon>
    </lineage>
</organism>
<dbReference type="Pfam" id="PF02645">
    <property type="entry name" value="DegV"/>
    <property type="match status" value="1"/>
</dbReference>
<keyword evidence="1" id="KW-0446">Lipid-binding</keyword>
<dbReference type="SMART" id="SM01121">
    <property type="entry name" value="Dak1_2"/>
    <property type="match status" value="1"/>
</dbReference>
<dbReference type="KEGG" id="sper:EW093_11430"/>
<dbReference type="InterPro" id="IPR033470">
    <property type="entry name" value="FakA-like_C"/>
</dbReference>
<keyword evidence="4" id="KW-1185">Reference proteome</keyword>
<dbReference type="InterPro" id="IPR048394">
    <property type="entry name" value="FakA-like_M"/>
</dbReference>
<feature type="domain" description="DhaL" evidence="2">
    <location>
        <begin position="13"/>
        <end position="203"/>
    </location>
</feature>
<dbReference type="InterPro" id="IPR003797">
    <property type="entry name" value="DegV"/>
</dbReference>
<evidence type="ECO:0000313" key="4">
    <source>
        <dbReference type="Proteomes" id="UP000323824"/>
    </source>
</evidence>
<evidence type="ECO:0000313" key="3">
    <source>
        <dbReference type="EMBL" id="QEN05297.1"/>
    </source>
</evidence>
<dbReference type="PANTHER" id="PTHR33434">
    <property type="entry name" value="DEGV DOMAIN-CONTAINING PROTEIN DR_1986-RELATED"/>
    <property type="match status" value="1"/>
</dbReference>
<dbReference type="PROSITE" id="PS51482">
    <property type="entry name" value="DEGV"/>
    <property type="match status" value="1"/>
</dbReference>
<dbReference type="InterPro" id="IPR004007">
    <property type="entry name" value="DhaL_dom"/>
</dbReference>
<dbReference type="InterPro" id="IPR036117">
    <property type="entry name" value="DhaL_dom_sf"/>
</dbReference>
<protein>
    <submittedName>
        <fullName evidence="3">DegV family EDD domain-containing protein</fullName>
    </submittedName>
</protein>
<name>A0A5C1QD06_9SPIO</name>
<dbReference type="SMART" id="SM01120">
    <property type="entry name" value="Dak2"/>
    <property type="match status" value="1"/>
</dbReference>
<dbReference type="PANTHER" id="PTHR33434:SF2">
    <property type="entry name" value="FATTY ACID-BINDING PROTEIN TM_1468"/>
    <property type="match status" value="1"/>
</dbReference>
<evidence type="ECO:0000259" key="2">
    <source>
        <dbReference type="PROSITE" id="PS51480"/>
    </source>
</evidence>
<dbReference type="InterPro" id="IPR050270">
    <property type="entry name" value="DegV_domain_contain"/>
</dbReference>
<dbReference type="GO" id="GO:0008289">
    <property type="term" value="F:lipid binding"/>
    <property type="evidence" value="ECO:0007669"/>
    <property type="project" value="UniProtKB-KW"/>
</dbReference>
<dbReference type="SUPFAM" id="SSF82549">
    <property type="entry name" value="DAK1/DegV-like"/>
    <property type="match status" value="1"/>
</dbReference>
<dbReference type="AlphaFoldDB" id="A0A5C1QD06"/>
<dbReference type="NCBIfam" id="TIGR00762">
    <property type="entry name" value="DegV"/>
    <property type="match status" value="1"/>
</dbReference>
<reference evidence="3 4" key="2">
    <citation type="submission" date="2019-09" db="EMBL/GenBank/DDBJ databases">
        <title>Complete Genome Sequence and Methylome Analysis of free living Spirochaetas.</title>
        <authorList>
            <person name="Leshcheva N."/>
            <person name="Mikheeva N."/>
        </authorList>
    </citation>
    <scope>NUCLEOTIDE SEQUENCE [LARGE SCALE GENOMIC DNA]</scope>
    <source>
        <strain evidence="3 4">P</strain>
    </source>
</reference>
<sequence length="605" mass="67337">MGFSMDNLSINGYQIYNSFLSGLNQIEDDRDRINEINVFPVADGDTGNNLVRTVSLIAYRLEPHKSASTVLERIASLSLDSARGNSGLIFSQFLNGLAIFTKGKEFLTIQEFSKAAIGAAKMAYEAVEKPVEGTILTILNIWAKTLEEISIEVKNIEYVFEKALVNARTALENTKNQLAILRENNVIDAGAMGFVSFLQGIDYFQKKGSLPSKLKLSLRRSKNIKGFDLPHTHNLKGKSIDYRYCTEVLLEGKEIDKDRVKNRLSTLGDSMVITKGVDRVRVHIHTNYPNRVVEIVKNEGRLLEQKAEDMFRQEQVVNSKLGRIAVLTDSIADIPRDLLDKYQVHLMNLKLIWGNEEYLDRLTITSDQFYKEQVIRSDFPGSSIPSESEVDTLYRYLLDNYDGIIVLPVGKLLSGTWNLMSKVAVKINPEGDKISVINTCLNSVAQGLLVQEVAKKAVLGANLNELKEFANSIKGRIKIYVSVDTFKYMVKGGRVSPLKGFIATVLNLKPIVSLDENGKGAIMGKAFSRRGLMKKIIKIIKEKESEKGIKSYALVHADDLESAETFSRVVKNVLGIDPDYISSISSIVGMHSGKGAIALSILENE</sequence>
<dbReference type="InterPro" id="IPR043168">
    <property type="entry name" value="DegV_C"/>
</dbReference>
<proteinExistence type="predicted"/>
<dbReference type="SUPFAM" id="SSF101473">
    <property type="entry name" value="DhaL-like"/>
    <property type="match status" value="1"/>
</dbReference>
<gene>
    <name evidence="3" type="ORF">EW093_11430</name>
</gene>
<dbReference type="EMBL" id="CP035807">
    <property type="protein sequence ID" value="QEN05297.1"/>
    <property type="molecule type" value="Genomic_DNA"/>
</dbReference>
<dbReference type="Proteomes" id="UP000323824">
    <property type="component" value="Chromosome"/>
</dbReference>
<dbReference type="GO" id="GO:0004371">
    <property type="term" value="F:glycerone kinase activity"/>
    <property type="evidence" value="ECO:0007669"/>
    <property type="project" value="InterPro"/>
</dbReference>
<dbReference type="OrthoDB" id="9780216at2"/>
<dbReference type="GO" id="GO:0006071">
    <property type="term" value="P:glycerol metabolic process"/>
    <property type="evidence" value="ECO:0007669"/>
    <property type="project" value="InterPro"/>
</dbReference>
<evidence type="ECO:0000256" key="1">
    <source>
        <dbReference type="ARBA" id="ARBA00023121"/>
    </source>
</evidence>
<dbReference type="PROSITE" id="PS51480">
    <property type="entry name" value="DHAL"/>
    <property type="match status" value="1"/>
</dbReference>
<dbReference type="Gene3D" id="3.40.50.10170">
    <property type="match status" value="1"/>
</dbReference>
<dbReference type="Pfam" id="PF02734">
    <property type="entry name" value="Dak2"/>
    <property type="match status" value="1"/>
</dbReference>
<accession>A0A5C1QD06</accession>
<dbReference type="Gene3D" id="3.30.1180.10">
    <property type="match status" value="1"/>
</dbReference>
<reference evidence="3 4" key="1">
    <citation type="submission" date="2019-02" db="EMBL/GenBank/DDBJ databases">
        <authorList>
            <person name="Fomenkov A."/>
            <person name="Dubinina G."/>
            <person name="Grabovich M."/>
            <person name="Vincze T."/>
            <person name="Roberts R.J."/>
        </authorList>
    </citation>
    <scope>NUCLEOTIDE SEQUENCE [LARGE SCALE GENOMIC DNA]</scope>
    <source>
        <strain evidence="3 4">P</strain>
    </source>
</reference>